<dbReference type="InterPro" id="IPR018022">
    <property type="entry name" value="IPT"/>
</dbReference>
<evidence type="ECO:0000256" key="4">
    <source>
        <dbReference type="ARBA" id="ARBA00022679"/>
    </source>
</evidence>
<comment type="subunit">
    <text evidence="10">Monomer.</text>
</comment>
<comment type="caution">
    <text evidence="14">The sequence shown here is derived from an EMBL/GenBank/DDBJ whole genome shotgun (WGS) entry which is preliminary data.</text>
</comment>
<evidence type="ECO:0000256" key="13">
    <source>
        <dbReference type="RuleBase" id="RU003785"/>
    </source>
</evidence>
<evidence type="ECO:0000256" key="6">
    <source>
        <dbReference type="ARBA" id="ARBA00022741"/>
    </source>
</evidence>
<evidence type="ECO:0000256" key="1">
    <source>
        <dbReference type="ARBA" id="ARBA00001946"/>
    </source>
</evidence>
<name>A0A2H0VCW9_9BACT</name>
<evidence type="ECO:0000256" key="8">
    <source>
        <dbReference type="ARBA" id="ARBA00022842"/>
    </source>
</evidence>
<dbReference type="AlphaFoldDB" id="A0A2H0VCW9"/>
<comment type="cofactor">
    <cofactor evidence="1 10">
        <name>Mg(2+)</name>
        <dbReference type="ChEBI" id="CHEBI:18420"/>
    </cofactor>
</comment>
<feature type="binding site" evidence="10">
    <location>
        <begin position="9"/>
        <end position="16"/>
    </location>
    <ligand>
        <name>ATP</name>
        <dbReference type="ChEBI" id="CHEBI:30616"/>
    </ligand>
</feature>
<keyword evidence="6 10" id="KW-0547">Nucleotide-binding</keyword>
<comment type="catalytic activity">
    <reaction evidence="9 10 11">
        <text>adenosine(37) in tRNA + dimethylallyl diphosphate = N(6)-dimethylallyladenosine(37) in tRNA + diphosphate</text>
        <dbReference type="Rhea" id="RHEA:26482"/>
        <dbReference type="Rhea" id="RHEA-COMP:10162"/>
        <dbReference type="Rhea" id="RHEA-COMP:10375"/>
        <dbReference type="ChEBI" id="CHEBI:33019"/>
        <dbReference type="ChEBI" id="CHEBI:57623"/>
        <dbReference type="ChEBI" id="CHEBI:74411"/>
        <dbReference type="ChEBI" id="CHEBI:74415"/>
        <dbReference type="EC" id="2.5.1.75"/>
    </reaction>
</comment>
<feature type="site" description="Interaction with substrate tRNA" evidence="10">
    <location>
        <position position="110"/>
    </location>
</feature>
<keyword evidence="4 10" id="KW-0808">Transferase</keyword>
<dbReference type="HAMAP" id="MF_00185">
    <property type="entry name" value="IPP_trans"/>
    <property type="match status" value="1"/>
</dbReference>
<dbReference type="InterPro" id="IPR027417">
    <property type="entry name" value="P-loop_NTPase"/>
</dbReference>
<proteinExistence type="inferred from homology"/>
<comment type="caution">
    <text evidence="10">Lacks conserved residue(s) required for the propagation of feature annotation.</text>
</comment>
<evidence type="ECO:0000256" key="12">
    <source>
        <dbReference type="RuleBase" id="RU003784"/>
    </source>
</evidence>
<dbReference type="EC" id="2.5.1.75" evidence="10"/>
<dbReference type="InterPro" id="IPR039657">
    <property type="entry name" value="Dimethylallyltransferase"/>
</dbReference>
<dbReference type="Pfam" id="PF01715">
    <property type="entry name" value="IPPT"/>
    <property type="match status" value="1"/>
</dbReference>
<organism evidence="14 15">
    <name type="scientific">Candidatus Doudnabacteria bacterium CG10_big_fil_rev_8_21_14_0_10_41_10</name>
    <dbReference type="NCBI Taxonomy" id="1974551"/>
    <lineage>
        <taxon>Bacteria</taxon>
        <taxon>Candidatus Doudnaibacteriota</taxon>
    </lineage>
</organism>
<evidence type="ECO:0000256" key="2">
    <source>
        <dbReference type="ARBA" id="ARBA00003213"/>
    </source>
</evidence>
<dbReference type="EMBL" id="PFAJ01000052">
    <property type="protein sequence ID" value="PIR96958.1"/>
    <property type="molecule type" value="Genomic_DNA"/>
</dbReference>
<dbReference type="PANTHER" id="PTHR11088:SF60">
    <property type="entry name" value="TRNA DIMETHYLALLYLTRANSFERASE"/>
    <property type="match status" value="1"/>
</dbReference>
<feature type="binding site" evidence="10">
    <location>
        <begin position="11"/>
        <end position="16"/>
    </location>
    <ligand>
        <name>substrate</name>
    </ligand>
</feature>
<gene>
    <name evidence="10 14" type="primary">miaA</name>
    <name evidence="14" type="ORF">COT91_03965</name>
</gene>
<accession>A0A2H0VCW9</accession>
<evidence type="ECO:0000256" key="3">
    <source>
        <dbReference type="ARBA" id="ARBA00005842"/>
    </source>
</evidence>
<evidence type="ECO:0000313" key="14">
    <source>
        <dbReference type="EMBL" id="PIR96958.1"/>
    </source>
</evidence>
<evidence type="ECO:0000256" key="7">
    <source>
        <dbReference type="ARBA" id="ARBA00022840"/>
    </source>
</evidence>
<evidence type="ECO:0000256" key="5">
    <source>
        <dbReference type="ARBA" id="ARBA00022694"/>
    </source>
</evidence>
<dbReference type="NCBIfam" id="TIGR00174">
    <property type="entry name" value="miaA"/>
    <property type="match status" value="1"/>
</dbReference>
<dbReference type="GO" id="GO:0005524">
    <property type="term" value="F:ATP binding"/>
    <property type="evidence" value="ECO:0007669"/>
    <property type="project" value="UniProtKB-UniRule"/>
</dbReference>
<evidence type="ECO:0000256" key="11">
    <source>
        <dbReference type="RuleBase" id="RU003783"/>
    </source>
</evidence>
<evidence type="ECO:0000313" key="15">
    <source>
        <dbReference type="Proteomes" id="UP000230557"/>
    </source>
</evidence>
<dbReference type="PANTHER" id="PTHR11088">
    <property type="entry name" value="TRNA DIMETHYLALLYLTRANSFERASE"/>
    <property type="match status" value="1"/>
</dbReference>
<reference evidence="15" key="1">
    <citation type="submission" date="2017-09" db="EMBL/GenBank/DDBJ databases">
        <title>Depth-based differentiation of microbial function through sediment-hosted aquifers and enrichment of novel symbionts in the deep terrestrial subsurface.</title>
        <authorList>
            <person name="Probst A.J."/>
            <person name="Ladd B."/>
            <person name="Jarett J.K."/>
            <person name="Geller-Mcgrath D.E."/>
            <person name="Sieber C.M.K."/>
            <person name="Emerson J.B."/>
            <person name="Anantharaman K."/>
            <person name="Thomas B.C."/>
            <person name="Malmstrom R."/>
            <person name="Stieglmeier M."/>
            <person name="Klingl A."/>
            <person name="Woyke T."/>
            <person name="Ryan C.M."/>
            <person name="Banfield J.F."/>
        </authorList>
    </citation>
    <scope>NUCLEOTIDE SEQUENCE [LARGE SCALE GENOMIC DNA]</scope>
</reference>
<keyword evidence="8 10" id="KW-0460">Magnesium</keyword>
<sequence>MEKIIVILGPTATGKTTLAVKLAKKFHGEIISADSRAIYRGLSIGTAKPRGKWKTNTIDGRQLCLFLYKNIPHHIVDFLSPKKSFSAHDFAIKSKKLIRSIDLPIVTGGTGFWIDALVNNTALGNTSPNQDLRKKLAKKSLGQLFGQLKKLDPNRASTIQRSNKRRLIRAIEIAVNILRVKRSGIEKFSTGLSADKQAQTINYHTLYLGINFPNTTIKKRIHKRFLLWLKQGLAAETKKLTKQVGKKRLKEIGLAYPIVAEYLEEKITKPEMIERSVNSIYHYAKRQKTWFKRNKKIHWIKTYKQAEKLTKRFLK</sequence>
<comment type="function">
    <text evidence="2 10 12">Catalyzes the transfer of a dimethylallyl group onto the adenine at position 37 in tRNAs that read codons beginning with uridine, leading to the formation of N6-(dimethylallyl)adenosine (i(6)A).</text>
</comment>
<comment type="similarity">
    <text evidence="3 10 13">Belongs to the IPP transferase family.</text>
</comment>
<protein>
    <recommendedName>
        <fullName evidence="10">tRNA dimethylallyltransferase</fullName>
        <ecNumber evidence="10">2.5.1.75</ecNumber>
    </recommendedName>
    <alternativeName>
        <fullName evidence="10">Dimethylallyl diphosphate:tRNA dimethylallyltransferase</fullName>
        <shortName evidence="10">DMAPP:tRNA dimethylallyltransferase</shortName>
        <shortName evidence="10">DMATase</shortName>
    </alternativeName>
    <alternativeName>
        <fullName evidence="10">Isopentenyl-diphosphate:tRNA isopentenyltransferase</fullName>
        <shortName evidence="10">IPP transferase</shortName>
        <shortName evidence="10">IPPT</shortName>
        <shortName evidence="10">IPTase</shortName>
    </alternativeName>
</protein>
<dbReference type="Gene3D" id="1.10.20.140">
    <property type="match status" value="1"/>
</dbReference>
<dbReference type="GO" id="GO:0006400">
    <property type="term" value="P:tRNA modification"/>
    <property type="evidence" value="ECO:0007669"/>
    <property type="project" value="TreeGrafter"/>
</dbReference>
<dbReference type="SUPFAM" id="SSF52540">
    <property type="entry name" value="P-loop containing nucleoside triphosphate hydrolases"/>
    <property type="match status" value="2"/>
</dbReference>
<keyword evidence="5 10" id="KW-0819">tRNA processing</keyword>
<evidence type="ECO:0000256" key="9">
    <source>
        <dbReference type="ARBA" id="ARBA00049563"/>
    </source>
</evidence>
<dbReference type="Proteomes" id="UP000230557">
    <property type="component" value="Unassembled WGS sequence"/>
</dbReference>
<evidence type="ECO:0000256" key="10">
    <source>
        <dbReference type="HAMAP-Rule" id="MF_00185"/>
    </source>
</evidence>
<feature type="region of interest" description="Interaction with substrate tRNA" evidence="10">
    <location>
        <begin position="34"/>
        <end position="37"/>
    </location>
</feature>
<keyword evidence="7 10" id="KW-0067">ATP-binding</keyword>
<dbReference type="Gene3D" id="3.40.50.300">
    <property type="entry name" value="P-loop containing nucleotide triphosphate hydrolases"/>
    <property type="match status" value="1"/>
</dbReference>
<dbReference type="GO" id="GO:0052381">
    <property type="term" value="F:tRNA dimethylallyltransferase activity"/>
    <property type="evidence" value="ECO:0007669"/>
    <property type="project" value="UniProtKB-UniRule"/>
</dbReference>
<feature type="site" description="Interaction with substrate tRNA" evidence="10">
    <location>
        <position position="133"/>
    </location>
</feature>